<gene>
    <name evidence="3" type="ORF">VHEMI02950</name>
</gene>
<feature type="domain" description="Mtf2-like C-terminal" evidence="2">
    <location>
        <begin position="188"/>
        <end position="358"/>
    </location>
</feature>
<dbReference type="Proteomes" id="UP000039046">
    <property type="component" value="Unassembled WGS sequence"/>
</dbReference>
<dbReference type="EMBL" id="CDHN01000001">
    <property type="protein sequence ID" value="CEJ82909.1"/>
    <property type="molecule type" value="Genomic_DNA"/>
</dbReference>
<accession>A0A0A1TBZ3</accession>
<evidence type="ECO:0000313" key="3">
    <source>
        <dbReference type="EMBL" id="CEJ82909.1"/>
    </source>
</evidence>
<dbReference type="STRING" id="1531966.A0A0A1TBZ3"/>
<dbReference type="Pfam" id="PF19189">
    <property type="entry name" value="Mtf2"/>
    <property type="match status" value="1"/>
</dbReference>
<keyword evidence="4" id="KW-1185">Reference proteome</keyword>
<protein>
    <recommendedName>
        <fullName evidence="2">Mtf2-like C-terminal domain-containing protein</fullName>
    </recommendedName>
</protein>
<dbReference type="InterPro" id="IPR040009">
    <property type="entry name" value="Mtf2/C5D6.12-like"/>
</dbReference>
<sequence length="396" mass="44896">MPPNLLPFLYQTRTLQRAFRAPVSSAFFRLAHYDHGAPGRRRPAKRDISIPFEIGSGSNEDIIEQDSTITPNEAEIFKGIFDEIAQGRMPAARKRPLESTGGTPASLGQTQSEDTVARSIVEQARVTEFRDKFLRRYPISLRIAAQKALGLFELDVEEPGSQRMMELDESSNKLWEERLKYDRARNDEKERVDSLMQKCETDHELWQFLEAEVFSLPRRLGIAETEAPKKKGRKKAAIPELIPETDKRIMDVHGPLYSHFLNRALGLFDSAFATPSDYVFAVLPRVKQLGLPSYVLGASTPFYTRLAQIHWERYGDATSALDMLQEMNETGLYPDADVAALLLKMRNHLHGCTWGAQGPFVMTMMEAPPYDGALVARLDEMDEYVRSSLADQRARN</sequence>
<dbReference type="PANTHER" id="PTHR39468:SF1">
    <property type="entry name" value="MTF2-LIKE C-TERMINAL DOMAIN-CONTAINING PROTEIN"/>
    <property type="match status" value="1"/>
</dbReference>
<dbReference type="InterPro" id="IPR043837">
    <property type="entry name" value="Mtf2-like_C"/>
</dbReference>
<evidence type="ECO:0000259" key="2">
    <source>
        <dbReference type="Pfam" id="PF19189"/>
    </source>
</evidence>
<dbReference type="GO" id="GO:0005739">
    <property type="term" value="C:mitochondrion"/>
    <property type="evidence" value="ECO:0007669"/>
    <property type="project" value="InterPro"/>
</dbReference>
<evidence type="ECO:0000256" key="1">
    <source>
        <dbReference type="SAM" id="MobiDB-lite"/>
    </source>
</evidence>
<dbReference type="HOGENOM" id="CLU_028481_0_0_1"/>
<feature type="region of interest" description="Disordered" evidence="1">
    <location>
        <begin position="90"/>
        <end position="116"/>
    </location>
</feature>
<dbReference type="OrthoDB" id="2444174at2759"/>
<name>A0A0A1TBZ3_9HYPO</name>
<evidence type="ECO:0000313" key="4">
    <source>
        <dbReference type="Proteomes" id="UP000039046"/>
    </source>
</evidence>
<organism evidence="3 4">
    <name type="scientific">[Torrubiella] hemipterigena</name>
    <dbReference type="NCBI Taxonomy" id="1531966"/>
    <lineage>
        <taxon>Eukaryota</taxon>
        <taxon>Fungi</taxon>
        <taxon>Dikarya</taxon>
        <taxon>Ascomycota</taxon>
        <taxon>Pezizomycotina</taxon>
        <taxon>Sordariomycetes</taxon>
        <taxon>Hypocreomycetidae</taxon>
        <taxon>Hypocreales</taxon>
        <taxon>Clavicipitaceae</taxon>
        <taxon>Clavicipitaceae incertae sedis</taxon>
        <taxon>'Torrubiella' clade</taxon>
    </lineage>
</organism>
<proteinExistence type="predicted"/>
<reference evidence="3 4" key="1">
    <citation type="journal article" date="2015" name="Genome Announc.">
        <title>Draft Genome Sequence and Gene Annotation of the Entomopathogenic Fungus Verticillium hemipterigenum.</title>
        <authorList>
            <person name="Horn F."/>
            <person name="Habel A."/>
            <person name="Scharf D.H."/>
            <person name="Dworschak J."/>
            <person name="Brakhage A.A."/>
            <person name="Guthke R."/>
            <person name="Hertweck C."/>
            <person name="Linde J."/>
        </authorList>
    </citation>
    <scope>NUCLEOTIDE SEQUENCE [LARGE SCALE GENOMIC DNA]</scope>
</reference>
<feature type="compositionally biased region" description="Polar residues" evidence="1">
    <location>
        <begin position="100"/>
        <end position="114"/>
    </location>
</feature>
<dbReference type="AlphaFoldDB" id="A0A0A1TBZ3"/>
<dbReference type="PANTHER" id="PTHR39468">
    <property type="entry name" value="CHROMOSOME 7, WHOLE GENOME SHOTGUN SEQUENCE"/>
    <property type="match status" value="1"/>
</dbReference>